<dbReference type="Pfam" id="PF00970">
    <property type="entry name" value="FAD_binding_6"/>
    <property type="match status" value="1"/>
</dbReference>
<dbReference type="SUPFAM" id="SSF52343">
    <property type="entry name" value="Ferredoxin reductase-like, C-terminal NADP-linked domain"/>
    <property type="match status" value="1"/>
</dbReference>
<organism evidence="4 5">
    <name type="scientific">Pseudaquabacterium pictum</name>
    <dbReference type="NCBI Taxonomy" id="2315236"/>
    <lineage>
        <taxon>Bacteria</taxon>
        <taxon>Pseudomonadati</taxon>
        <taxon>Pseudomonadota</taxon>
        <taxon>Betaproteobacteria</taxon>
        <taxon>Burkholderiales</taxon>
        <taxon>Sphaerotilaceae</taxon>
        <taxon>Pseudaquabacterium</taxon>
    </lineage>
</organism>
<dbReference type="Gene3D" id="2.40.30.10">
    <property type="entry name" value="Translation factors"/>
    <property type="match status" value="1"/>
</dbReference>
<feature type="region of interest" description="Disordered" evidence="1">
    <location>
        <begin position="576"/>
        <end position="600"/>
    </location>
</feature>
<dbReference type="Gene3D" id="3.40.50.80">
    <property type="entry name" value="Nucleotide-binding domain of ferredoxin-NADP reductase (FNR) module"/>
    <property type="match status" value="1"/>
</dbReference>
<feature type="domain" description="2Fe-2S ferredoxin-type" evidence="2">
    <location>
        <begin position="602"/>
        <end position="688"/>
    </location>
</feature>
<dbReference type="SUPFAM" id="SSF50475">
    <property type="entry name" value="FMN-binding split barrel"/>
    <property type="match status" value="1"/>
</dbReference>
<dbReference type="Gene3D" id="3.10.20.30">
    <property type="match status" value="1"/>
</dbReference>
<dbReference type="EMBL" id="BJCL01000003">
    <property type="protein sequence ID" value="GCL62827.1"/>
    <property type="molecule type" value="Genomic_DNA"/>
</dbReference>
<dbReference type="AlphaFoldDB" id="A0A480ARA3"/>
<dbReference type="PANTHER" id="PTHR42815">
    <property type="entry name" value="FAD-BINDING, PUTATIVE (AFU_ORTHOLOGUE AFUA_6G07600)-RELATED"/>
    <property type="match status" value="1"/>
</dbReference>
<reference evidence="5" key="1">
    <citation type="submission" date="2019-03" db="EMBL/GenBank/DDBJ databases">
        <title>Aquabacterium pictum sp.nov., the first bacteriochlorophyll a-containing freshwater bacterium in the genus Aquabacterium of the class Betaproteobacteria.</title>
        <authorList>
            <person name="Hirose S."/>
            <person name="Tank M."/>
            <person name="Hara E."/>
            <person name="Tamaki H."/>
            <person name="Takaichi S."/>
            <person name="Haruta S."/>
            <person name="Hanada S."/>
        </authorList>
    </citation>
    <scope>NUCLEOTIDE SEQUENCE [LARGE SCALE GENOMIC DNA]</scope>
    <source>
        <strain evidence="5">W35</strain>
    </source>
</reference>
<proteinExistence type="predicted"/>
<dbReference type="Pfam" id="PF00111">
    <property type="entry name" value="Fer2"/>
    <property type="match status" value="1"/>
</dbReference>
<dbReference type="InterPro" id="IPR006058">
    <property type="entry name" value="2Fe2S_fd_BS"/>
</dbReference>
<dbReference type="PROSITE" id="PS51384">
    <property type="entry name" value="FAD_FR"/>
    <property type="match status" value="1"/>
</dbReference>
<dbReference type="PROSITE" id="PS51085">
    <property type="entry name" value="2FE2S_FER_2"/>
    <property type="match status" value="1"/>
</dbReference>
<dbReference type="InterPro" id="IPR036010">
    <property type="entry name" value="2Fe-2S_ferredoxin-like_sf"/>
</dbReference>
<dbReference type="InterPro" id="IPR008333">
    <property type="entry name" value="Cbr1-like_FAD-bd_dom"/>
</dbReference>
<gene>
    <name evidence="4" type="ORF">AQPW35_19080</name>
</gene>
<dbReference type="InterPro" id="IPR001041">
    <property type="entry name" value="2Fe-2S_ferredoxin-type"/>
</dbReference>
<evidence type="ECO:0000313" key="5">
    <source>
        <dbReference type="Proteomes" id="UP000301751"/>
    </source>
</evidence>
<keyword evidence="5" id="KW-1185">Reference proteome</keyword>
<dbReference type="Pfam" id="PF00175">
    <property type="entry name" value="NAD_binding_1"/>
    <property type="match status" value="1"/>
</dbReference>
<sequence>MDTPIARHDNPFHAGEQAVHERLGIRERMVGLGQRVIRTAMPEQHQRFFEQLPFMLAGSVDGDGRPWASVLVGQPGFVQAPGAKRLDFHTRPIPGDPLADGLAPGAQLGFLGIELHTRRRNRVNGHVVALDAGGFSIEVDQSVGNCPQYIQGREFTWVRDAADLQPRGTEALTALDAEAQALIQRADTLFIATQAPAAADGADVATGRGADVSHRGGRPGFVKIEDDRTFLVPDFTGNFFFMTLGNLQLNPRAGVLFIDFDTGDLLTLTGTAEVVWGGDELKAFDGAERAWRFRVQSGWRLREALPLRWAFRDWSPHSTLTGTWAEAEARREVQRLAQTWRPYRVTRIVDESRVIRSFHLAPADGHAVPPFQAGQHLPVRVKTATGELLHRTYTISQAPSEGGLRLSIKREGVTSSHLHDQVHAGGVIEALGPRGQFTIDAALRRPAVLIGAGVGITPMVAFARHVVTEGFRNRRTRPLHLIQVARSEDLRAFGAELQTLNQRANGAMKLHVVLDEGEGAPEGARQGPLTLDMLKTLLPFDDHEFFLCGPPGFMQALYDGLRDLGVRDARIQAEAFGPSSLKRRPDGAAAAPTPPAPAANQATVTFLRSGDAAEWTPEHGTLLEFAEGKGLNPPFSCRAGHCGSCATRLTAGRVTYAEPTAWRPADGEVLLCCAVPAAGGGERITLDL</sequence>
<dbReference type="InterPro" id="IPR017938">
    <property type="entry name" value="Riboflavin_synthase-like_b-brl"/>
</dbReference>
<dbReference type="RefSeq" id="WP_137732552.1">
    <property type="nucleotide sequence ID" value="NZ_BJCL01000003.1"/>
</dbReference>
<dbReference type="PROSITE" id="PS00197">
    <property type="entry name" value="2FE2S_FER_1"/>
    <property type="match status" value="1"/>
</dbReference>
<dbReference type="Pfam" id="PF01243">
    <property type="entry name" value="PNPOx_N"/>
    <property type="match status" value="1"/>
</dbReference>
<feature type="domain" description="FAD-binding FR-type" evidence="3">
    <location>
        <begin position="338"/>
        <end position="440"/>
    </location>
</feature>
<dbReference type="InterPro" id="IPR039261">
    <property type="entry name" value="FNR_nucleotide-bd"/>
</dbReference>
<dbReference type="GO" id="GO:0051537">
    <property type="term" value="F:2 iron, 2 sulfur cluster binding"/>
    <property type="evidence" value="ECO:0007669"/>
    <property type="project" value="InterPro"/>
</dbReference>
<evidence type="ECO:0008006" key="6">
    <source>
        <dbReference type="Google" id="ProtNLM"/>
    </source>
</evidence>
<dbReference type="Proteomes" id="UP000301751">
    <property type="component" value="Unassembled WGS sequence"/>
</dbReference>
<accession>A0A480ARA3</accession>
<dbReference type="InterPro" id="IPR001433">
    <property type="entry name" value="OxRdtase_FAD/NAD-bd"/>
</dbReference>
<dbReference type="InterPro" id="IPR011576">
    <property type="entry name" value="Pyridox_Oxase_N"/>
</dbReference>
<dbReference type="OrthoDB" id="9796486at2"/>
<dbReference type="PANTHER" id="PTHR42815:SF2">
    <property type="entry name" value="FAD-BINDING, PUTATIVE (AFU_ORTHOLOGUE AFUA_6G07600)-RELATED"/>
    <property type="match status" value="1"/>
</dbReference>
<dbReference type="PRINTS" id="PR00410">
    <property type="entry name" value="PHEHYDRXLASE"/>
</dbReference>
<evidence type="ECO:0000259" key="2">
    <source>
        <dbReference type="PROSITE" id="PS51085"/>
    </source>
</evidence>
<dbReference type="CDD" id="cd06184">
    <property type="entry name" value="flavohem_like_fad_nad_binding"/>
    <property type="match status" value="1"/>
</dbReference>
<protein>
    <recommendedName>
        <fullName evidence="6">FAD-binding oxidoreductase</fullName>
    </recommendedName>
</protein>
<evidence type="ECO:0000313" key="4">
    <source>
        <dbReference type="EMBL" id="GCL62827.1"/>
    </source>
</evidence>
<dbReference type="SUPFAM" id="SSF54292">
    <property type="entry name" value="2Fe-2S ferredoxin-like"/>
    <property type="match status" value="1"/>
</dbReference>
<dbReference type="InterPro" id="IPR012349">
    <property type="entry name" value="Split_barrel_FMN-bd"/>
</dbReference>
<dbReference type="InterPro" id="IPR017927">
    <property type="entry name" value="FAD-bd_FR_type"/>
</dbReference>
<dbReference type="GO" id="GO:0016491">
    <property type="term" value="F:oxidoreductase activity"/>
    <property type="evidence" value="ECO:0007669"/>
    <property type="project" value="InterPro"/>
</dbReference>
<name>A0A480ARA3_9BURK</name>
<dbReference type="CDD" id="cd00207">
    <property type="entry name" value="fer2"/>
    <property type="match status" value="1"/>
</dbReference>
<dbReference type="InterPro" id="IPR012675">
    <property type="entry name" value="Beta-grasp_dom_sf"/>
</dbReference>
<evidence type="ECO:0000259" key="3">
    <source>
        <dbReference type="PROSITE" id="PS51384"/>
    </source>
</evidence>
<dbReference type="Gene3D" id="2.30.110.10">
    <property type="entry name" value="Electron Transport, Fmn-binding Protein, Chain A"/>
    <property type="match status" value="1"/>
</dbReference>
<comment type="caution">
    <text evidence="4">The sequence shown here is derived from an EMBL/GenBank/DDBJ whole genome shotgun (WGS) entry which is preliminary data.</text>
</comment>
<dbReference type="SUPFAM" id="SSF63380">
    <property type="entry name" value="Riboflavin synthase domain-like"/>
    <property type="match status" value="1"/>
</dbReference>
<evidence type="ECO:0000256" key="1">
    <source>
        <dbReference type="SAM" id="MobiDB-lite"/>
    </source>
</evidence>